<keyword evidence="2" id="KW-1185">Reference proteome</keyword>
<dbReference type="STRING" id="2045.KR76_25125"/>
<name>A0A0A1DRN4_NOCSI</name>
<organism evidence="1 2">
    <name type="scientific">Nocardioides simplex</name>
    <name type="common">Arthrobacter simplex</name>
    <dbReference type="NCBI Taxonomy" id="2045"/>
    <lineage>
        <taxon>Bacteria</taxon>
        <taxon>Bacillati</taxon>
        <taxon>Actinomycetota</taxon>
        <taxon>Actinomycetes</taxon>
        <taxon>Propionibacteriales</taxon>
        <taxon>Nocardioidaceae</taxon>
        <taxon>Pimelobacter</taxon>
    </lineage>
</organism>
<proteinExistence type="predicted"/>
<sequence>MKSRLRLGAGVALTMLVSTGLVSNLPGDGAASARTSAAATAGAADELLVGTFGAAGSFDRVTVIAQQVDDAAEIGDILAQYEVPAALTVAGDRYSVSVRPSDVPRGAIDAGGVVDLELQFSSSRDTWMTYLSVRLVRNEATGALAWIDPVESLPQEPS</sequence>
<dbReference type="AlphaFoldDB" id="A0A0A1DRN4"/>
<dbReference type="EMBL" id="CP009896">
    <property type="protein sequence ID" value="AIY19238.1"/>
    <property type="molecule type" value="Genomic_DNA"/>
</dbReference>
<evidence type="ECO:0000313" key="1">
    <source>
        <dbReference type="EMBL" id="AIY19238.1"/>
    </source>
</evidence>
<dbReference type="GeneID" id="96612039"/>
<evidence type="ECO:0000313" key="2">
    <source>
        <dbReference type="Proteomes" id="UP000030300"/>
    </source>
</evidence>
<dbReference type="RefSeq" id="WP_038682241.1">
    <property type="nucleotide sequence ID" value="NZ_BJMC01000024.1"/>
</dbReference>
<dbReference type="Proteomes" id="UP000030300">
    <property type="component" value="Chromosome"/>
</dbReference>
<accession>A0A0A1DRN4</accession>
<gene>
    <name evidence="1" type="ORF">KR76_25125</name>
</gene>
<reference evidence="1 2" key="1">
    <citation type="journal article" date="2015" name="Genome Announc.">
        <title>Complete Genome Sequence of Steroid-Transforming Nocardioides simplex VKM Ac-2033D.</title>
        <authorList>
            <person name="Shtratnikova V.Y."/>
            <person name="Schelkunov M.I."/>
            <person name="Pekov Y.A."/>
            <person name="Fokina V.V."/>
            <person name="Logacheva M.D."/>
            <person name="Sokolov S.L."/>
            <person name="Bragin E.Y."/>
            <person name="Ashapkin V.V."/>
            <person name="Donova M.V."/>
        </authorList>
    </citation>
    <scope>NUCLEOTIDE SEQUENCE [LARGE SCALE GENOMIC DNA]</scope>
    <source>
        <strain evidence="1 2">VKM Ac-2033D</strain>
    </source>
</reference>
<dbReference type="KEGG" id="psim:KR76_25125"/>
<protein>
    <submittedName>
        <fullName evidence="1">Uncharacterized protein</fullName>
    </submittedName>
</protein>
<dbReference type="HOGENOM" id="CLU_1667582_0_0_11"/>